<dbReference type="PANTHER" id="PTHR46580">
    <property type="entry name" value="SENSOR KINASE-RELATED"/>
    <property type="match status" value="1"/>
</dbReference>
<dbReference type="Gene3D" id="2.40.128.340">
    <property type="match status" value="1"/>
</dbReference>
<accession>A0A6V8KX09</accession>
<evidence type="ECO:0008006" key="4">
    <source>
        <dbReference type="Google" id="ProtNLM"/>
    </source>
</evidence>
<dbReference type="Proteomes" id="UP000482960">
    <property type="component" value="Unassembled WGS sequence"/>
</dbReference>
<dbReference type="InterPro" id="IPR013517">
    <property type="entry name" value="FG-GAP"/>
</dbReference>
<dbReference type="PANTHER" id="PTHR46580:SF4">
    <property type="entry name" value="ATP_GTP-BINDING PROTEIN"/>
    <property type="match status" value="1"/>
</dbReference>
<dbReference type="EMBL" id="BLPG01000001">
    <property type="protein sequence ID" value="GFJ88384.1"/>
    <property type="molecule type" value="Genomic_DNA"/>
</dbReference>
<name>A0A6V8KX09_9ACTN</name>
<dbReference type="Pfam" id="PF13517">
    <property type="entry name" value="FG-GAP_3"/>
    <property type="match status" value="1"/>
</dbReference>
<proteinExistence type="predicted"/>
<sequence length="453" mass="47128">MFGFTIECGHSFQPAWSEAEEVIREVSAGLIALSLEVAAGAGGPVEAVRGADIALVRQTPGWASIPVAFANGDGTWRVTNGSAPDFISDWAHQPGVRVIPGDFNGNGSTDIALVRQTPGWASIPIAFAQGDGSWKITNGGAPNFIPDWAHQPGVRLVPGDFNGNGLTDIALVRQTPGWASIPVAFAQGDGSWAVTNGASPNFVADWAHQPGVRLIAGDFNGNGLTDIALVRQTPGWGSIPIAFAQGDGSWAVTNGAAPNFIPDWAHQPGVRLIAGDFNGNGLTDIALVRQTPGWASIPIAFAQGDGSWAVTNGPAPDFISDWAHQPGVRLIAADFNGNGLTDIALVRQTPGWASIPIAFANGDGTWTVTNGPAPDFIPAWAHQPGVRVVAGDFNGNGLTDLALVRQTPGWASIPVAFAQGDGTWKVTNGAAPDFIPDWAHQPGVRLVPGDYHG</sequence>
<keyword evidence="3" id="KW-1185">Reference proteome</keyword>
<evidence type="ECO:0000313" key="2">
    <source>
        <dbReference type="EMBL" id="GFJ88384.1"/>
    </source>
</evidence>
<gene>
    <name evidence="2" type="ORF">Prum_020260</name>
</gene>
<protein>
    <recommendedName>
        <fullName evidence="4">VCBS repeat-containing protein</fullName>
    </recommendedName>
</protein>
<comment type="caution">
    <text evidence="2">The sequence shown here is derived from an EMBL/GenBank/DDBJ whole genome shotgun (WGS) entry which is preliminary data.</text>
</comment>
<dbReference type="RefSeq" id="WP_173075693.1">
    <property type="nucleotide sequence ID" value="NZ_BLPG01000001.1"/>
</dbReference>
<evidence type="ECO:0000256" key="1">
    <source>
        <dbReference type="ARBA" id="ARBA00022729"/>
    </source>
</evidence>
<dbReference type="SUPFAM" id="SSF69318">
    <property type="entry name" value="Integrin alpha N-terminal domain"/>
    <property type="match status" value="1"/>
</dbReference>
<organism evidence="2 3">
    <name type="scientific">Phytohabitans rumicis</name>
    <dbReference type="NCBI Taxonomy" id="1076125"/>
    <lineage>
        <taxon>Bacteria</taxon>
        <taxon>Bacillati</taxon>
        <taxon>Actinomycetota</taxon>
        <taxon>Actinomycetes</taxon>
        <taxon>Micromonosporales</taxon>
        <taxon>Micromonosporaceae</taxon>
    </lineage>
</organism>
<evidence type="ECO:0000313" key="3">
    <source>
        <dbReference type="Proteomes" id="UP000482960"/>
    </source>
</evidence>
<reference evidence="2 3" key="1">
    <citation type="submission" date="2020-03" db="EMBL/GenBank/DDBJ databases">
        <title>Whole genome shotgun sequence of Phytohabitans rumicis NBRC 108638.</title>
        <authorList>
            <person name="Komaki H."/>
            <person name="Tamura T."/>
        </authorList>
    </citation>
    <scope>NUCLEOTIDE SEQUENCE [LARGE SCALE GENOMIC DNA]</scope>
    <source>
        <strain evidence="2 3">NBRC 108638</strain>
    </source>
</reference>
<dbReference type="AlphaFoldDB" id="A0A6V8KX09"/>
<reference evidence="2 3" key="2">
    <citation type="submission" date="2020-03" db="EMBL/GenBank/DDBJ databases">
        <authorList>
            <person name="Ichikawa N."/>
            <person name="Kimura A."/>
            <person name="Kitahashi Y."/>
            <person name="Uohara A."/>
        </authorList>
    </citation>
    <scope>NUCLEOTIDE SEQUENCE [LARGE SCALE GENOMIC DNA]</scope>
    <source>
        <strain evidence="2 3">NBRC 108638</strain>
    </source>
</reference>
<dbReference type="Gene3D" id="2.130.10.130">
    <property type="entry name" value="Integrin alpha, N-terminal"/>
    <property type="match status" value="1"/>
</dbReference>
<keyword evidence="1" id="KW-0732">Signal</keyword>
<dbReference type="InterPro" id="IPR028994">
    <property type="entry name" value="Integrin_alpha_N"/>
</dbReference>